<evidence type="ECO:0000256" key="5">
    <source>
        <dbReference type="ARBA" id="ARBA00023014"/>
    </source>
</evidence>
<evidence type="ECO:0000256" key="6">
    <source>
        <dbReference type="ARBA" id="ARBA00023128"/>
    </source>
</evidence>
<evidence type="ECO:0000256" key="4">
    <source>
        <dbReference type="ARBA" id="ARBA00023004"/>
    </source>
</evidence>
<dbReference type="GO" id="GO:0051536">
    <property type="term" value="F:iron-sulfur cluster binding"/>
    <property type="evidence" value="ECO:0007669"/>
    <property type="project" value="UniProtKB-KW"/>
</dbReference>
<evidence type="ECO:0000256" key="3">
    <source>
        <dbReference type="ARBA" id="ARBA00022946"/>
    </source>
</evidence>
<dbReference type="GO" id="GO:0003735">
    <property type="term" value="F:structural constituent of ribosome"/>
    <property type="evidence" value="ECO:0007669"/>
    <property type="project" value="TreeGrafter"/>
</dbReference>
<dbReference type="STRING" id="1684307.A0A316UJ65"/>
<dbReference type="GO" id="GO:0046872">
    <property type="term" value="F:metal ion binding"/>
    <property type="evidence" value="ECO:0007669"/>
    <property type="project" value="UniProtKB-KW"/>
</dbReference>
<evidence type="ECO:0000313" key="10">
    <source>
        <dbReference type="Proteomes" id="UP000245942"/>
    </source>
</evidence>
<name>A0A316UJ65_9BASI</name>
<keyword evidence="6" id="KW-0496">Mitochondrion</keyword>
<feature type="region of interest" description="Disordered" evidence="8">
    <location>
        <begin position="479"/>
        <end position="502"/>
    </location>
</feature>
<feature type="region of interest" description="Disordered" evidence="8">
    <location>
        <begin position="639"/>
        <end position="664"/>
    </location>
</feature>
<dbReference type="PANTHER" id="PTHR13184">
    <property type="entry name" value="37S RIBOSOMAL PROTEIN S22"/>
    <property type="match status" value="1"/>
</dbReference>
<accession>A0A316UJ65</accession>
<keyword evidence="10" id="KW-1185">Reference proteome</keyword>
<keyword evidence="5" id="KW-0411">Iron-sulfur</keyword>
<comment type="function">
    <text evidence="7">Mitochondrial ribosome (mitoribosome) assembly factor. Binds at the interface of the head and body domains of the mitochondrial small ribosomal subunit (mt-SSU), occluding the mRNA channel and preventing compaction of the head domain towards the body. Probable inactive methyltransferase: retains the characteristic folding and ability to bind S-adenosyl-L-methionine, but it probably lost its methyltransferase activity.</text>
</comment>
<dbReference type="InterPro" id="IPR052571">
    <property type="entry name" value="Mt_RNA_Methyltransferase"/>
</dbReference>
<feature type="region of interest" description="Disordered" evidence="8">
    <location>
        <begin position="49"/>
        <end position="74"/>
    </location>
</feature>
<sequence>MMIRSRNGQTCLRSALATSRGRSLPCSSAFHASPRPLSQREGQLHFAAQVSSADADLSPPATPQSPLTWATPRPPVDEVEKTLLAEQSLQTAKERRLSPVGLASLWHVGGPATLPPNLREAMTEMVTGGDSKLLRSDVKMTLANDAEGPEMKKRSQRSRAALLHLATASPQRYATIHQVLKTTAQRLARPLPYALGEGCATQGWAPKRVVESGCAVGEGAWAAAEVWPELEQWSGNDSRPHLLAAAEDLLTFDAASSEPSVLSRLRKAQPSSVEFEANKSHGVRYQRPSSERKLDLNASEESTLSLSAYQLLSLSSDSAREQHVRSLWNSGAEAIVLIEEGTDRGFAAIASARALLLELGEEAKVEDVTPPTTSAEDDDGEAREKLVLGGVEFIEEKASDRVSTEELSVGEGITGRGCYVVAPCPHDRPCPLLHPFLLDLDHDTVTDVAKRSGPSNHHRASGVGLDSCLHPVRYLPPSWSRDLGSEDRRRKREKGGREERSARMAYVVVKRGERPTMDSLRQEGSEAAQSVEAAVPYARRGPIEEVRRGDSLPRRLPEDVVDIEGGETDLQGDLSPSGELFKLLPPDLQQALSASREGENEAGEQQLPQDQDLLERAAAAALQGHKTNTDGADVWAASAEAADSAKAEQAEIEEAEATTGAEHNEDWLSALLATNEARPEDLDASTSGHPEPSASDVASAVSLLVPSLPRIVMPPIKKGGHVTFDACHSNGSIQRYTISKAAGKQTYHEVRKSSWADLWSQDPVEMAAPSRRVKGGEASEALEEEEEADEDEDEDGEDDLSLLETRDEATGRRKWIKRRGWGQWSRVAPADPSAGLAMDGTGTPFRSSSSSSPRSTRASDRPSAYIGADQICPLTSSGEVKGSKNKKKSSALSAATTSAAAGQRGARSRKGAKAYAGARDKESKRKRSMNSYHEEVAEGFDALSI</sequence>
<evidence type="ECO:0000256" key="2">
    <source>
        <dbReference type="ARBA" id="ARBA00022723"/>
    </source>
</evidence>
<feature type="compositionally biased region" description="Acidic residues" evidence="8">
    <location>
        <begin position="780"/>
        <end position="801"/>
    </location>
</feature>
<dbReference type="GeneID" id="37013147"/>
<feature type="compositionally biased region" description="Low complexity" evidence="8">
    <location>
        <begin position="890"/>
        <end position="905"/>
    </location>
</feature>
<dbReference type="Pfam" id="PF09243">
    <property type="entry name" value="Rsm22"/>
    <property type="match status" value="2"/>
</dbReference>
<feature type="region of interest" description="Disordered" evidence="8">
    <location>
        <begin position="767"/>
        <end position="945"/>
    </location>
</feature>
<comment type="subcellular location">
    <subcellularLocation>
        <location evidence="1">Mitochondrion</location>
    </subcellularLocation>
</comment>
<dbReference type="OrthoDB" id="421327at2759"/>
<keyword evidence="4" id="KW-0408">Iron</keyword>
<evidence type="ECO:0000256" key="7">
    <source>
        <dbReference type="ARBA" id="ARBA00045681"/>
    </source>
</evidence>
<dbReference type="AlphaFoldDB" id="A0A316UJ65"/>
<dbReference type="EMBL" id="KZ819321">
    <property type="protein sequence ID" value="PWN23983.1"/>
    <property type="molecule type" value="Genomic_DNA"/>
</dbReference>
<keyword evidence="3" id="KW-0809">Transit peptide</keyword>
<dbReference type="PANTHER" id="PTHR13184:SF5">
    <property type="entry name" value="METHYLTRANSFERASE-LIKE PROTEIN 17, MITOCHONDRIAL"/>
    <property type="match status" value="1"/>
</dbReference>
<evidence type="ECO:0000256" key="1">
    <source>
        <dbReference type="ARBA" id="ARBA00004173"/>
    </source>
</evidence>
<dbReference type="GO" id="GO:0008168">
    <property type="term" value="F:methyltransferase activity"/>
    <property type="evidence" value="ECO:0007669"/>
    <property type="project" value="InterPro"/>
</dbReference>
<evidence type="ECO:0000256" key="8">
    <source>
        <dbReference type="SAM" id="MobiDB-lite"/>
    </source>
</evidence>
<organism evidence="9 10">
    <name type="scientific">Pseudomicrostroma glucosiphilum</name>
    <dbReference type="NCBI Taxonomy" id="1684307"/>
    <lineage>
        <taxon>Eukaryota</taxon>
        <taxon>Fungi</taxon>
        <taxon>Dikarya</taxon>
        <taxon>Basidiomycota</taxon>
        <taxon>Ustilaginomycotina</taxon>
        <taxon>Exobasidiomycetes</taxon>
        <taxon>Microstromatales</taxon>
        <taxon>Microstromatales incertae sedis</taxon>
        <taxon>Pseudomicrostroma</taxon>
    </lineage>
</organism>
<dbReference type="GO" id="GO:0005763">
    <property type="term" value="C:mitochondrial small ribosomal subunit"/>
    <property type="evidence" value="ECO:0007669"/>
    <property type="project" value="TreeGrafter"/>
</dbReference>
<evidence type="ECO:0000313" key="9">
    <source>
        <dbReference type="EMBL" id="PWN23983.1"/>
    </source>
</evidence>
<proteinExistence type="predicted"/>
<dbReference type="RefSeq" id="XP_025351143.1">
    <property type="nucleotide sequence ID" value="XM_025491413.1"/>
</dbReference>
<dbReference type="InterPro" id="IPR015324">
    <property type="entry name" value="Ribosomal_Rsm22-like"/>
</dbReference>
<dbReference type="GO" id="GO:0006412">
    <property type="term" value="P:translation"/>
    <property type="evidence" value="ECO:0007669"/>
    <property type="project" value="InterPro"/>
</dbReference>
<reference evidence="9 10" key="1">
    <citation type="journal article" date="2018" name="Mol. Biol. Evol.">
        <title>Broad Genomic Sampling Reveals a Smut Pathogenic Ancestry of the Fungal Clade Ustilaginomycotina.</title>
        <authorList>
            <person name="Kijpornyongpan T."/>
            <person name="Mondo S.J."/>
            <person name="Barry K."/>
            <person name="Sandor L."/>
            <person name="Lee J."/>
            <person name="Lipzen A."/>
            <person name="Pangilinan J."/>
            <person name="LaButti K."/>
            <person name="Hainaut M."/>
            <person name="Henrissat B."/>
            <person name="Grigoriev I.V."/>
            <person name="Spatafora J.W."/>
            <person name="Aime M.C."/>
        </authorList>
    </citation>
    <scope>NUCLEOTIDE SEQUENCE [LARGE SCALE GENOMIC DNA]</scope>
    <source>
        <strain evidence="9 10">MCA 4718</strain>
    </source>
</reference>
<dbReference type="Proteomes" id="UP000245942">
    <property type="component" value="Unassembled WGS sequence"/>
</dbReference>
<keyword evidence="2" id="KW-0479">Metal-binding</keyword>
<feature type="compositionally biased region" description="Low complexity" evidence="8">
    <location>
        <begin position="846"/>
        <end position="864"/>
    </location>
</feature>
<protein>
    <recommendedName>
        <fullName evidence="11">Rsm22-domain-containing protein</fullName>
    </recommendedName>
</protein>
<evidence type="ECO:0008006" key="11">
    <source>
        <dbReference type="Google" id="ProtNLM"/>
    </source>
</evidence>
<gene>
    <name evidence="9" type="ORF">BCV69DRAFT_279890</name>
</gene>